<dbReference type="AlphaFoldDB" id="A0A6J8A538"/>
<dbReference type="InterPro" id="IPR036514">
    <property type="entry name" value="SGNH_hydro_sf"/>
</dbReference>
<dbReference type="SUPFAM" id="SSF52266">
    <property type="entry name" value="SGNH hydrolase"/>
    <property type="match status" value="1"/>
</dbReference>
<gene>
    <name evidence="1" type="ORF">MCOR_3749</name>
</gene>
<proteinExistence type="predicted"/>
<accession>A0A6J8A538</accession>
<protein>
    <submittedName>
        <fullName evidence="1">Uncharacterized protein</fullName>
    </submittedName>
</protein>
<organism evidence="1 2">
    <name type="scientific">Mytilus coruscus</name>
    <name type="common">Sea mussel</name>
    <dbReference type="NCBI Taxonomy" id="42192"/>
    <lineage>
        <taxon>Eukaryota</taxon>
        <taxon>Metazoa</taxon>
        <taxon>Spiralia</taxon>
        <taxon>Lophotrochozoa</taxon>
        <taxon>Mollusca</taxon>
        <taxon>Bivalvia</taxon>
        <taxon>Autobranchia</taxon>
        <taxon>Pteriomorphia</taxon>
        <taxon>Mytilida</taxon>
        <taxon>Mytiloidea</taxon>
        <taxon>Mytilidae</taxon>
        <taxon>Mytilinae</taxon>
        <taxon>Mytilus</taxon>
    </lineage>
</organism>
<evidence type="ECO:0000313" key="1">
    <source>
        <dbReference type="EMBL" id="CAC5361739.1"/>
    </source>
</evidence>
<keyword evidence="2" id="KW-1185">Reference proteome</keyword>
<evidence type="ECO:0000313" key="2">
    <source>
        <dbReference type="Proteomes" id="UP000507470"/>
    </source>
</evidence>
<dbReference type="Gene3D" id="3.40.50.1110">
    <property type="entry name" value="SGNH hydrolase"/>
    <property type="match status" value="1"/>
</dbReference>
<reference evidence="1 2" key="1">
    <citation type="submission" date="2020-06" db="EMBL/GenBank/DDBJ databases">
        <authorList>
            <person name="Li R."/>
            <person name="Bekaert M."/>
        </authorList>
    </citation>
    <scope>NUCLEOTIDE SEQUENCE [LARGE SCALE GENOMIC DNA]</scope>
    <source>
        <strain evidence="2">wild</strain>
    </source>
</reference>
<name>A0A6J8A538_MYTCO</name>
<sequence>MTGKFQLVTTGACDFTIFDRKTKYITLKYQNTEELVEHLIKSYREIIEILKGLSPGSRATIIEIPYFSIEAWNKAHKHKNPEIFREQDHQLEHQLLEVNKAIRNINQENQRFSPNFNIDLYRTSARQQRTYQRETASYRHGATKSRRLYNLCLLQDRIHPNIHLTKAWLMKLTRWIARLLG</sequence>
<dbReference type="EMBL" id="CACVKT020000687">
    <property type="protein sequence ID" value="CAC5361739.1"/>
    <property type="molecule type" value="Genomic_DNA"/>
</dbReference>
<dbReference type="OrthoDB" id="10276791at2759"/>
<dbReference type="Proteomes" id="UP000507470">
    <property type="component" value="Unassembled WGS sequence"/>
</dbReference>